<feature type="domain" description="CCT" evidence="10">
    <location>
        <begin position="220"/>
        <end position="262"/>
    </location>
</feature>
<dbReference type="EMBL" id="QEFC01000081">
    <property type="protein sequence ID" value="KAE9466681.1"/>
    <property type="molecule type" value="Genomic_DNA"/>
</dbReference>
<keyword evidence="4 7" id="KW-0863">Zinc-finger</keyword>
<name>A0A6A4MG05_9ERIC</name>
<evidence type="ECO:0000313" key="11">
    <source>
        <dbReference type="EMBL" id="KAE9466681.1"/>
    </source>
</evidence>
<evidence type="ECO:0000256" key="3">
    <source>
        <dbReference type="ARBA" id="ARBA00022723"/>
    </source>
</evidence>
<dbReference type="AlphaFoldDB" id="A0A6A4MG05"/>
<dbReference type="SMART" id="SM00336">
    <property type="entry name" value="BBOX"/>
    <property type="match status" value="1"/>
</dbReference>
<evidence type="ECO:0000256" key="5">
    <source>
        <dbReference type="ARBA" id="ARBA00022833"/>
    </source>
</evidence>
<accession>A0A6A4MG05</accession>
<dbReference type="PROSITE" id="PS51017">
    <property type="entry name" value="CCT"/>
    <property type="match status" value="1"/>
</dbReference>
<sequence>MLKEESTTTSVLELGSNNGKKWARSHDRAWVCEACESAPAAFVCKADAASLCVACDAEIHSANPLARRHHRVPIMPVAGCLYRPPAVDPCLGPDADDGFLTHEGVDDEDDQDEASSWLLLNPVKHNNTNNQTGTGFLFGGEVVDEYLDLEEYNSGQENHQCTEEYNNQQQLKYGNVVPQKRYGGDSVVPVQSVDTKGQIQQQQYLSYQMEMVEYENPKTGEARVLRYREKKKTRKFEKTIRYASRKAYAETRPRIKGRFAKRTDVEVEVDQMFSTTLMVDGGYGIVPSF</sequence>
<evidence type="ECO:0000256" key="6">
    <source>
        <dbReference type="ARBA" id="ARBA00023242"/>
    </source>
</evidence>
<keyword evidence="6 8" id="KW-0539">Nucleus</keyword>
<comment type="similarity">
    <text evidence="2">Belongs to the CONSTANS family.</text>
</comment>
<dbReference type="OrthoDB" id="153872at2759"/>
<dbReference type="InterPro" id="IPR000315">
    <property type="entry name" value="Znf_B-box"/>
</dbReference>
<gene>
    <name evidence="11" type="ORF">C3L33_01425</name>
</gene>
<evidence type="ECO:0000259" key="9">
    <source>
        <dbReference type="PROSITE" id="PS50119"/>
    </source>
</evidence>
<proteinExistence type="inferred from homology"/>
<evidence type="ECO:0000256" key="2">
    <source>
        <dbReference type="ARBA" id="ARBA00010024"/>
    </source>
</evidence>
<feature type="non-terminal residue" evidence="11">
    <location>
        <position position="1"/>
    </location>
</feature>
<evidence type="ECO:0000256" key="8">
    <source>
        <dbReference type="PROSITE-ProRule" id="PRU00357"/>
    </source>
</evidence>
<dbReference type="GO" id="GO:0003700">
    <property type="term" value="F:DNA-binding transcription factor activity"/>
    <property type="evidence" value="ECO:0007669"/>
    <property type="project" value="TreeGrafter"/>
</dbReference>
<keyword evidence="12" id="KW-1185">Reference proteome</keyword>
<keyword evidence="5" id="KW-0862">Zinc</keyword>
<dbReference type="InterPro" id="IPR049808">
    <property type="entry name" value="CONSTANS-like_Bbox1"/>
</dbReference>
<organism evidence="11 12">
    <name type="scientific">Rhododendron williamsianum</name>
    <dbReference type="NCBI Taxonomy" id="262921"/>
    <lineage>
        <taxon>Eukaryota</taxon>
        <taxon>Viridiplantae</taxon>
        <taxon>Streptophyta</taxon>
        <taxon>Embryophyta</taxon>
        <taxon>Tracheophyta</taxon>
        <taxon>Spermatophyta</taxon>
        <taxon>Magnoliopsida</taxon>
        <taxon>eudicotyledons</taxon>
        <taxon>Gunneridae</taxon>
        <taxon>Pentapetalae</taxon>
        <taxon>asterids</taxon>
        <taxon>Ericales</taxon>
        <taxon>Ericaceae</taxon>
        <taxon>Ericoideae</taxon>
        <taxon>Rhodoreae</taxon>
        <taxon>Rhododendron</taxon>
    </lineage>
</organism>
<dbReference type="GO" id="GO:2000028">
    <property type="term" value="P:regulation of photoperiodism, flowering"/>
    <property type="evidence" value="ECO:0007669"/>
    <property type="project" value="TreeGrafter"/>
</dbReference>
<reference evidence="11 12" key="1">
    <citation type="journal article" date="2019" name="Genome Biol. Evol.">
        <title>The Rhododendron genome and chromosomal organization provide insight into shared whole-genome duplications across the heath family (Ericaceae).</title>
        <authorList>
            <person name="Soza V.L."/>
            <person name="Lindsley D."/>
            <person name="Waalkes A."/>
            <person name="Ramage E."/>
            <person name="Patwardhan R.P."/>
            <person name="Burton J.N."/>
            <person name="Adey A."/>
            <person name="Kumar A."/>
            <person name="Qiu R."/>
            <person name="Shendure J."/>
            <person name="Hall B."/>
        </authorList>
    </citation>
    <scope>NUCLEOTIDE SEQUENCE [LARGE SCALE GENOMIC DNA]</scope>
    <source>
        <strain evidence="11">RSF 1966-606</strain>
    </source>
</reference>
<dbReference type="Pfam" id="PF06203">
    <property type="entry name" value="CCT"/>
    <property type="match status" value="1"/>
</dbReference>
<dbReference type="PROSITE" id="PS50119">
    <property type="entry name" value="ZF_BBOX"/>
    <property type="match status" value="1"/>
</dbReference>
<evidence type="ECO:0000256" key="4">
    <source>
        <dbReference type="ARBA" id="ARBA00022771"/>
    </source>
</evidence>
<evidence type="ECO:0000256" key="1">
    <source>
        <dbReference type="ARBA" id="ARBA00004123"/>
    </source>
</evidence>
<dbReference type="CDD" id="cd19821">
    <property type="entry name" value="Bbox1_BBX-like"/>
    <property type="match status" value="1"/>
</dbReference>
<evidence type="ECO:0000256" key="7">
    <source>
        <dbReference type="PROSITE-ProRule" id="PRU00024"/>
    </source>
</evidence>
<evidence type="ECO:0008006" key="13">
    <source>
        <dbReference type="Google" id="ProtNLM"/>
    </source>
</evidence>
<dbReference type="PANTHER" id="PTHR31319:SF39">
    <property type="entry name" value="ZINC FINGER PROTEIN CONSTANS-LIKE 1"/>
    <property type="match status" value="1"/>
</dbReference>
<evidence type="ECO:0000313" key="12">
    <source>
        <dbReference type="Proteomes" id="UP000428333"/>
    </source>
</evidence>
<comment type="caution">
    <text evidence="11">The sequence shown here is derived from an EMBL/GenBank/DDBJ whole genome shotgun (WGS) entry which is preliminary data.</text>
</comment>
<protein>
    <recommendedName>
        <fullName evidence="13">CCT domain-containing protein</fullName>
    </recommendedName>
</protein>
<dbReference type="PANTHER" id="PTHR31319">
    <property type="entry name" value="ZINC FINGER PROTEIN CONSTANS-LIKE 4"/>
    <property type="match status" value="1"/>
</dbReference>
<dbReference type="Proteomes" id="UP000428333">
    <property type="component" value="Linkage Group LG01"/>
</dbReference>
<dbReference type="GO" id="GO:0009909">
    <property type="term" value="P:regulation of flower development"/>
    <property type="evidence" value="ECO:0007669"/>
    <property type="project" value="InterPro"/>
</dbReference>
<dbReference type="InterPro" id="IPR045281">
    <property type="entry name" value="CONSTANS-like"/>
</dbReference>
<comment type="subcellular location">
    <subcellularLocation>
        <location evidence="1 8">Nucleus</location>
    </subcellularLocation>
</comment>
<dbReference type="GO" id="GO:0005634">
    <property type="term" value="C:nucleus"/>
    <property type="evidence" value="ECO:0007669"/>
    <property type="project" value="UniProtKB-SubCell"/>
</dbReference>
<dbReference type="GO" id="GO:0008270">
    <property type="term" value="F:zinc ion binding"/>
    <property type="evidence" value="ECO:0007669"/>
    <property type="project" value="UniProtKB-KW"/>
</dbReference>
<feature type="domain" description="B box-type" evidence="9">
    <location>
        <begin position="27"/>
        <end position="74"/>
    </location>
</feature>
<evidence type="ECO:0000259" key="10">
    <source>
        <dbReference type="PROSITE" id="PS51017"/>
    </source>
</evidence>
<dbReference type="Pfam" id="PF00643">
    <property type="entry name" value="zf-B_box"/>
    <property type="match status" value="1"/>
</dbReference>
<dbReference type="InterPro" id="IPR010402">
    <property type="entry name" value="CCT_domain"/>
</dbReference>
<keyword evidence="3" id="KW-0479">Metal-binding</keyword>